<keyword evidence="7" id="KW-1185">Reference proteome</keyword>
<organism evidence="6 7">
    <name type="scientific">Actinoallomurus vinaceus</name>
    <dbReference type="NCBI Taxonomy" id="1080074"/>
    <lineage>
        <taxon>Bacteria</taxon>
        <taxon>Bacillati</taxon>
        <taxon>Actinomycetota</taxon>
        <taxon>Actinomycetes</taxon>
        <taxon>Streptosporangiales</taxon>
        <taxon>Thermomonosporaceae</taxon>
        <taxon>Actinoallomurus</taxon>
    </lineage>
</organism>
<name>A0ABP8U544_9ACTN</name>
<evidence type="ECO:0000256" key="4">
    <source>
        <dbReference type="PROSITE-ProRule" id="PRU00335"/>
    </source>
</evidence>
<dbReference type="InterPro" id="IPR009057">
    <property type="entry name" value="Homeodomain-like_sf"/>
</dbReference>
<evidence type="ECO:0000256" key="3">
    <source>
        <dbReference type="ARBA" id="ARBA00023163"/>
    </source>
</evidence>
<proteinExistence type="predicted"/>
<dbReference type="EMBL" id="BAABHK010000001">
    <property type="protein sequence ID" value="GAA4621371.1"/>
    <property type="molecule type" value="Genomic_DNA"/>
</dbReference>
<evidence type="ECO:0000256" key="2">
    <source>
        <dbReference type="ARBA" id="ARBA00023125"/>
    </source>
</evidence>
<feature type="domain" description="HTH tetR-type" evidence="5">
    <location>
        <begin position="5"/>
        <end position="65"/>
    </location>
</feature>
<keyword evidence="3" id="KW-0804">Transcription</keyword>
<dbReference type="Gene3D" id="1.10.10.60">
    <property type="entry name" value="Homeodomain-like"/>
    <property type="match status" value="1"/>
</dbReference>
<dbReference type="InterPro" id="IPR036271">
    <property type="entry name" value="Tet_transcr_reg_TetR-rel_C_sf"/>
</dbReference>
<evidence type="ECO:0000313" key="6">
    <source>
        <dbReference type="EMBL" id="GAA4621371.1"/>
    </source>
</evidence>
<sequence length="241" mass="26098">MARDTLTREQIVQTAIELLDAEGLEGLNMRSLGKRLGAAATAVYWHVKNKDDLVLLVGDRVWDEIELPDLDAVDWRTAATTMATGLYTMLTRHPWLVQGFGSYLFFGPGKARYDDHSLAVYEAAGFVGADADRAAGTVFTFVLGNALGAAAAVSLTRRLSRGGGNAEELVQETMAKAAEVAERFPRLRVRLDSSAAADYAGAPDQTFEYGLQVILSGLEAEHAAHRTVGLERELIPPQSSF</sequence>
<comment type="caution">
    <text evidence="6">The sequence shown here is derived from an EMBL/GenBank/DDBJ whole genome shotgun (WGS) entry which is preliminary data.</text>
</comment>
<dbReference type="SUPFAM" id="SSF48498">
    <property type="entry name" value="Tetracyclin repressor-like, C-terminal domain"/>
    <property type="match status" value="1"/>
</dbReference>
<dbReference type="Pfam" id="PF00440">
    <property type="entry name" value="TetR_N"/>
    <property type="match status" value="1"/>
</dbReference>
<accession>A0ABP8U544</accession>
<reference evidence="7" key="1">
    <citation type="journal article" date="2019" name="Int. J. Syst. Evol. Microbiol.">
        <title>The Global Catalogue of Microorganisms (GCM) 10K type strain sequencing project: providing services to taxonomists for standard genome sequencing and annotation.</title>
        <authorList>
            <consortium name="The Broad Institute Genomics Platform"/>
            <consortium name="The Broad Institute Genome Sequencing Center for Infectious Disease"/>
            <person name="Wu L."/>
            <person name="Ma J."/>
        </authorList>
    </citation>
    <scope>NUCLEOTIDE SEQUENCE [LARGE SCALE GENOMIC DNA]</scope>
    <source>
        <strain evidence="7">JCM 17939</strain>
    </source>
</reference>
<dbReference type="PROSITE" id="PS50977">
    <property type="entry name" value="HTH_TETR_2"/>
    <property type="match status" value="1"/>
</dbReference>
<dbReference type="Pfam" id="PF02909">
    <property type="entry name" value="TetR_C_1"/>
    <property type="match status" value="1"/>
</dbReference>
<dbReference type="InterPro" id="IPR001647">
    <property type="entry name" value="HTH_TetR"/>
</dbReference>
<dbReference type="SUPFAM" id="SSF46689">
    <property type="entry name" value="Homeodomain-like"/>
    <property type="match status" value="1"/>
</dbReference>
<evidence type="ECO:0000259" key="5">
    <source>
        <dbReference type="PROSITE" id="PS50977"/>
    </source>
</evidence>
<dbReference type="RefSeq" id="WP_345429332.1">
    <property type="nucleotide sequence ID" value="NZ_BAABHK010000001.1"/>
</dbReference>
<keyword evidence="1" id="KW-0805">Transcription regulation</keyword>
<protein>
    <submittedName>
        <fullName evidence="6">TetR/AcrR family transcriptional regulator C-terminal domain-containing protein</fullName>
    </submittedName>
</protein>
<feature type="DNA-binding region" description="H-T-H motif" evidence="4">
    <location>
        <begin position="28"/>
        <end position="47"/>
    </location>
</feature>
<evidence type="ECO:0000256" key="1">
    <source>
        <dbReference type="ARBA" id="ARBA00023015"/>
    </source>
</evidence>
<keyword evidence="2 4" id="KW-0238">DNA-binding</keyword>
<evidence type="ECO:0000313" key="7">
    <source>
        <dbReference type="Proteomes" id="UP001501442"/>
    </source>
</evidence>
<dbReference type="Proteomes" id="UP001501442">
    <property type="component" value="Unassembled WGS sequence"/>
</dbReference>
<dbReference type="InterPro" id="IPR004111">
    <property type="entry name" value="Repressor_TetR_C"/>
</dbReference>
<gene>
    <name evidence="6" type="ORF">GCM10023196_009260</name>
</gene>
<dbReference type="PRINTS" id="PR00455">
    <property type="entry name" value="HTHTETR"/>
</dbReference>
<dbReference type="Gene3D" id="1.10.357.10">
    <property type="entry name" value="Tetracycline Repressor, domain 2"/>
    <property type="match status" value="1"/>
</dbReference>